<sequence length="65" mass="7904">MKRTEKYLHHKSMMMEHLSFAFANQSMDDSIYQLLCYHLHKDVTQSQYFAMSHEERKVLHTLMIL</sequence>
<protein>
    <submittedName>
        <fullName evidence="1">Uncharacterized protein</fullName>
    </submittedName>
</protein>
<name>A0A6J7WDQ0_9CAUD</name>
<reference evidence="1" key="1">
    <citation type="submission" date="2020-05" db="EMBL/GenBank/DDBJ databases">
        <authorList>
            <person name="Chiriac C."/>
            <person name="Salcher M."/>
            <person name="Ghai R."/>
            <person name="Kavagutti S V."/>
        </authorList>
    </citation>
    <scope>NUCLEOTIDE SEQUENCE</scope>
</reference>
<accession>A0A6J7WDQ0</accession>
<evidence type="ECO:0000313" key="1">
    <source>
        <dbReference type="EMBL" id="CAB5187500.1"/>
    </source>
</evidence>
<gene>
    <name evidence="1" type="ORF">UFOVP159_56</name>
</gene>
<organism evidence="1">
    <name type="scientific">uncultured Caudovirales phage</name>
    <dbReference type="NCBI Taxonomy" id="2100421"/>
    <lineage>
        <taxon>Viruses</taxon>
        <taxon>Duplodnaviria</taxon>
        <taxon>Heunggongvirae</taxon>
        <taxon>Uroviricota</taxon>
        <taxon>Caudoviricetes</taxon>
        <taxon>Peduoviridae</taxon>
        <taxon>Maltschvirus</taxon>
        <taxon>Maltschvirus maltsch</taxon>
    </lineage>
</organism>
<proteinExistence type="predicted"/>
<dbReference type="EMBL" id="LR798209">
    <property type="protein sequence ID" value="CAB5187500.1"/>
    <property type="molecule type" value="Genomic_DNA"/>
</dbReference>